<dbReference type="Gene3D" id="1.25.40.10">
    <property type="entry name" value="Tetratricopeptide repeat domain"/>
    <property type="match status" value="1"/>
</dbReference>
<evidence type="ECO:0000256" key="2">
    <source>
        <dbReference type="ARBA" id="ARBA00022803"/>
    </source>
</evidence>
<evidence type="ECO:0000256" key="1">
    <source>
        <dbReference type="ARBA" id="ARBA00022737"/>
    </source>
</evidence>
<dbReference type="GO" id="GO:0030968">
    <property type="term" value="P:endoplasmic reticulum unfolded protein response"/>
    <property type="evidence" value="ECO:0007669"/>
    <property type="project" value="TreeGrafter"/>
</dbReference>
<feature type="domain" description="DUF1736" evidence="5">
    <location>
        <begin position="264"/>
        <end position="326"/>
    </location>
</feature>
<keyword evidence="3 4" id="KW-0472">Membrane</keyword>
<name>A0A1J4S0N5_9BACT</name>
<dbReference type="EMBL" id="MNUK01000035">
    <property type="protein sequence ID" value="OIN91750.1"/>
    <property type="molecule type" value="Genomic_DNA"/>
</dbReference>
<evidence type="ECO:0000313" key="7">
    <source>
        <dbReference type="Proteomes" id="UP000182345"/>
    </source>
</evidence>
<keyword evidence="1" id="KW-0677">Repeat</keyword>
<dbReference type="Pfam" id="PF08409">
    <property type="entry name" value="TMTC_DUF1736"/>
    <property type="match status" value="1"/>
</dbReference>
<protein>
    <recommendedName>
        <fullName evidence="5">DUF1736 domain-containing protein</fullName>
    </recommendedName>
</protein>
<keyword evidence="4" id="KW-1133">Transmembrane helix</keyword>
<evidence type="ECO:0000259" key="5">
    <source>
        <dbReference type="Pfam" id="PF08409"/>
    </source>
</evidence>
<dbReference type="InterPro" id="IPR052346">
    <property type="entry name" value="O-mannosyl-transferase_TMTC"/>
</dbReference>
<keyword evidence="2" id="KW-0802">TPR repeat</keyword>
<evidence type="ECO:0000256" key="4">
    <source>
        <dbReference type="SAM" id="Phobius"/>
    </source>
</evidence>
<evidence type="ECO:0000256" key="3">
    <source>
        <dbReference type="ARBA" id="ARBA00023136"/>
    </source>
</evidence>
<feature type="transmembrane region" description="Helical" evidence="4">
    <location>
        <begin position="233"/>
        <end position="258"/>
    </location>
</feature>
<feature type="transmembrane region" description="Helical" evidence="4">
    <location>
        <begin position="197"/>
        <end position="221"/>
    </location>
</feature>
<dbReference type="SUPFAM" id="SSF48452">
    <property type="entry name" value="TPR-like"/>
    <property type="match status" value="1"/>
</dbReference>
<feature type="transmembrane region" description="Helical" evidence="4">
    <location>
        <begin position="414"/>
        <end position="431"/>
    </location>
</feature>
<dbReference type="GO" id="GO:0000030">
    <property type="term" value="F:mannosyltransferase activity"/>
    <property type="evidence" value="ECO:0007669"/>
    <property type="project" value="TreeGrafter"/>
</dbReference>
<evidence type="ECO:0000313" key="6">
    <source>
        <dbReference type="EMBL" id="OIN91750.1"/>
    </source>
</evidence>
<sequence length="534" mass="60459">MKGRVIFVLAFAIYFVSIFGGFVQDDVRVVSGDPEMGKVSALVSTLIRPYYYLDGNESSVYRPVTSFSFYLNALISGKGAWGFRLGNVLIYAWVCWLVYRVMEELENSKTRKLKKEKINGMRSLVPSSGYLWNYARDDDSVVWWRDWAFWGTVLFIVLPIHADVVNNIVGRAEMLSLAFMLLATLKGMERKWEVCVMYLFLSMLSKETAMVGVPILLYLIWMANQVEKKEKVGASVFVMMSLVGFFLLRTVVLGGTGIENRATTVENPLKFVTTEKRIQNAVGLIPFGVGKIFFPINLSYDYSYNQIKLVDSWFDWRVILGVGMATINVLLLTGLPHQVSGGHGGPPLHTMAGIVGMMLFWGPILITGNILFPIGTIFGERLWFWPSLGVVMILFSFTLRFSGQARGPAPTRRLLEGLIIVLVIILYAGRTVVRNFDWLSQERLFLHDAKYVTGSVMAQSNAAAIYLIGRDLEKAKPVMERASEIYPKYPELLNNWGLYYQWIGKKEEAKMKFEECLVERPGSELCMGNLELLK</sequence>
<dbReference type="AlphaFoldDB" id="A0A1J4S0N5"/>
<feature type="transmembrane region" description="Helical" evidence="4">
    <location>
        <begin position="278"/>
        <end position="296"/>
    </location>
</feature>
<dbReference type="InterPro" id="IPR011990">
    <property type="entry name" value="TPR-like_helical_dom_sf"/>
</dbReference>
<keyword evidence="4" id="KW-0812">Transmembrane</keyword>
<feature type="transmembrane region" description="Helical" evidence="4">
    <location>
        <begin position="5"/>
        <end position="23"/>
    </location>
</feature>
<dbReference type="GO" id="GO:0035269">
    <property type="term" value="P:protein O-linked glycosylation via mannose"/>
    <property type="evidence" value="ECO:0007669"/>
    <property type="project" value="TreeGrafter"/>
</dbReference>
<comment type="caution">
    <text evidence="6">The sequence shown here is derived from an EMBL/GenBank/DDBJ whole genome shotgun (WGS) entry which is preliminary data.</text>
</comment>
<dbReference type="InterPro" id="IPR013618">
    <property type="entry name" value="TMTC_DUF1736"/>
</dbReference>
<accession>A0A1J4S0N5</accession>
<dbReference type="PANTHER" id="PTHR44227:SF3">
    <property type="entry name" value="PROTEIN O-MANNOSYL-TRANSFERASE TMTC4"/>
    <property type="match status" value="1"/>
</dbReference>
<dbReference type="PANTHER" id="PTHR44227">
    <property type="match status" value="1"/>
</dbReference>
<proteinExistence type="predicted"/>
<feature type="transmembrane region" description="Helical" evidence="4">
    <location>
        <begin position="383"/>
        <end position="402"/>
    </location>
</feature>
<feature type="transmembrane region" description="Helical" evidence="4">
    <location>
        <begin position="348"/>
        <end position="371"/>
    </location>
</feature>
<feature type="transmembrane region" description="Helical" evidence="4">
    <location>
        <begin position="81"/>
        <end position="102"/>
    </location>
</feature>
<reference evidence="6 7" key="1">
    <citation type="journal article" date="2016" name="Environ. Microbiol.">
        <title>Genomic resolution of a cold subsurface aquifer community provides metabolic insights for novel microbes adapted to high CO concentrations.</title>
        <authorList>
            <person name="Probst A.J."/>
            <person name="Castelle C.J."/>
            <person name="Singh A."/>
            <person name="Brown C.T."/>
            <person name="Anantharaman K."/>
            <person name="Sharon I."/>
            <person name="Hug L.A."/>
            <person name="Burstein D."/>
            <person name="Emerson J.B."/>
            <person name="Thomas B.C."/>
            <person name="Banfield J.F."/>
        </authorList>
    </citation>
    <scope>NUCLEOTIDE SEQUENCE [LARGE SCALE GENOMIC DNA]</scope>
    <source>
        <strain evidence="6">CG1_02_44_10</strain>
    </source>
</reference>
<gene>
    <name evidence="6" type="ORF">AUJ42_01310</name>
</gene>
<dbReference type="Proteomes" id="UP000182345">
    <property type="component" value="Unassembled WGS sequence"/>
</dbReference>
<feature type="transmembrane region" description="Helical" evidence="4">
    <location>
        <begin position="316"/>
        <end position="336"/>
    </location>
</feature>
<feature type="transmembrane region" description="Helical" evidence="4">
    <location>
        <begin position="142"/>
        <end position="162"/>
    </location>
</feature>
<organism evidence="6 7">
    <name type="scientific">Candidatus Collierbacteria bacterium CG1_02_44_10</name>
    <dbReference type="NCBI Taxonomy" id="1805087"/>
    <lineage>
        <taxon>Bacteria</taxon>
        <taxon>Candidatus Collieribacteriota</taxon>
    </lineage>
</organism>